<name>A0A0J7KDF7_LASNI</name>
<dbReference type="EMBL" id="LBMM01009083">
    <property type="protein sequence ID" value="KMQ88402.1"/>
    <property type="molecule type" value="Genomic_DNA"/>
</dbReference>
<accession>A0A0J7KDF7</accession>
<dbReference type="Pfam" id="PF20700">
    <property type="entry name" value="Mutator"/>
    <property type="match status" value="1"/>
</dbReference>
<dbReference type="InterPro" id="IPR049012">
    <property type="entry name" value="Mutator_transp_dom"/>
</dbReference>
<feature type="domain" description="Mutator-like transposase" evidence="1">
    <location>
        <begin position="19"/>
        <end position="152"/>
    </location>
</feature>
<keyword evidence="3" id="KW-1185">Reference proteome</keyword>
<reference evidence="2 3" key="1">
    <citation type="submission" date="2015-04" db="EMBL/GenBank/DDBJ databases">
        <title>Lasius niger genome sequencing.</title>
        <authorList>
            <person name="Konorov E.A."/>
            <person name="Nikitin M.A."/>
            <person name="Kirill M.V."/>
            <person name="Chang P."/>
        </authorList>
    </citation>
    <scope>NUCLEOTIDE SEQUENCE [LARGE SCALE GENOMIC DNA]</scope>
    <source>
        <tissue evidence="2">Whole</tissue>
    </source>
</reference>
<sequence length="152" mass="17301">MTEYWMSIEVPYVVLCVFTRTGYKQFKELLTAVDVPCMSNKTYINYHNEMSEAFAAATEEEMRVAGENERRLANKRGDVVDGIPHIPVITDGLWMKRSYRSGSYDSPSKAAIITGYYSQKVSFVGVKNKYCVICARAAKLSLKSKEHKCFKN</sequence>
<evidence type="ECO:0000313" key="2">
    <source>
        <dbReference type="EMBL" id="KMQ88402.1"/>
    </source>
</evidence>
<dbReference type="OrthoDB" id="7700226at2759"/>
<dbReference type="PaxDb" id="67767-A0A0J7KDF7"/>
<evidence type="ECO:0000259" key="1">
    <source>
        <dbReference type="Pfam" id="PF20700"/>
    </source>
</evidence>
<dbReference type="AlphaFoldDB" id="A0A0J7KDF7"/>
<comment type="caution">
    <text evidence="2">The sequence shown here is derived from an EMBL/GenBank/DDBJ whole genome shotgun (WGS) entry which is preliminary data.</text>
</comment>
<protein>
    <recommendedName>
        <fullName evidence="1">Mutator-like transposase domain-containing protein</fullName>
    </recommendedName>
</protein>
<evidence type="ECO:0000313" key="3">
    <source>
        <dbReference type="Proteomes" id="UP000036403"/>
    </source>
</evidence>
<dbReference type="Proteomes" id="UP000036403">
    <property type="component" value="Unassembled WGS sequence"/>
</dbReference>
<gene>
    <name evidence="2" type="ORF">RF55_12123</name>
</gene>
<organism evidence="2 3">
    <name type="scientific">Lasius niger</name>
    <name type="common">Black garden ant</name>
    <dbReference type="NCBI Taxonomy" id="67767"/>
    <lineage>
        <taxon>Eukaryota</taxon>
        <taxon>Metazoa</taxon>
        <taxon>Ecdysozoa</taxon>
        <taxon>Arthropoda</taxon>
        <taxon>Hexapoda</taxon>
        <taxon>Insecta</taxon>
        <taxon>Pterygota</taxon>
        <taxon>Neoptera</taxon>
        <taxon>Endopterygota</taxon>
        <taxon>Hymenoptera</taxon>
        <taxon>Apocrita</taxon>
        <taxon>Aculeata</taxon>
        <taxon>Formicoidea</taxon>
        <taxon>Formicidae</taxon>
        <taxon>Formicinae</taxon>
        <taxon>Lasius</taxon>
        <taxon>Lasius</taxon>
    </lineage>
</organism>
<proteinExistence type="predicted"/>